<dbReference type="Proteomes" id="UP000011182">
    <property type="component" value="Unassembled WGS sequence"/>
</dbReference>
<name>A0A9W5LK78_9BACI</name>
<feature type="compositionally biased region" description="Low complexity" evidence="1">
    <location>
        <begin position="43"/>
        <end position="59"/>
    </location>
</feature>
<accession>A0A9W5LK78</accession>
<dbReference type="RefSeq" id="WP_003237406.1">
    <property type="nucleotide sequence ID" value="NZ_AMXN01000002.1"/>
</dbReference>
<dbReference type="EMBL" id="AMXN01000002">
    <property type="protein sequence ID" value="ELS62190.1"/>
    <property type="molecule type" value="Genomic_DNA"/>
</dbReference>
<proteinExistence type="predicted"/>
<dbReference type="InterPro" id="IPR008160">
    <property type="entry name" value="Collagen"/>
</dbReference>
<evidence type="ECO:0000313" key="3">
    <source>
        <dbReference type="Proteomes" id="UP000011182"/>
    </source>
</evidence>
<evidence type="ECO:0000256" key="1">
    <source>
        <dbReference type="SAM" id="MobiDB-lite"/>
    </source>
</evidence>
<gene>
    <name evidence="2" type="ORF">BSI_12690</name>
</gene>
<keyword evidence="3" id="KW-1185">Reference proteome</keyword>
<dbReference type="Pfam" id="PF01391">
    <property type="entry name" value="Collagen"/>
    <property type="match status" value="1"/>
</dbReference>
<comment type="caution">
    <text evidence="2">The sequence shown here is derived from an EMBL/GenBank/DDBJ whole genome shotgun (WGS) entry which is preliminary data.</text>
</comment>
<dbReference type="AlphaFoldDB" id="A0A9W5LK78"/>
<evidence type="ECO:0008006" key="4">
    <source>
        <dbReference type="Google" id="ProtNLM"/>
    </source>
</evidence>
<protein>
    <recommendedName>
        <fullName evidence="4">Collagen-like protein</fullName>
    </recommendedName>
</protein>
<dbReference type="Gene3D" id="1.20.5.320">
    <property type="entry name" value="6-Phosphogluconate Dehydrogenase, domain 3"/>
    <property type="match status" value="1"/>
</dbReference>
<organism evidence="2 3">
    <name type="scientific">Bacillus inaquosorum KCTC 13429</name>
    <dbReference type="NCBI Taxonomy" id="1236548"/>
    <lineage>
        <taxon>Bacteria</taxon>
        <taxon>Bacillati</taxon>
        <taxon>Bacillota</taxon>
        <taxon>Bacilli</taxon>
        <taxon>Bacillales</taxon>
        <taxon>Bacillaceae</taxon>
        <taxon>Bacillus</taxon>
    </lineage>
</organism>
<evidence type="ECO:0000313" key="2">
    <source>
        <dbReference type="EMBL" id="ELS62190.1"/>
    </source>
</evidence>
<sequence>MAEEFLNKSGNVWTASEMDTDGKPITRVYLGGNSEENPLFIKGMQGEQGPQGETGPAGPKGETGPQGPQGEKGEKGDPAVIEKGSITNEMLADGSVRSNHIGKGSVKLDNLNSEVKSLLDGMQKQIDELKGTPTE</sequence>
<reference evidence="2 3" key="1">
    <citation type="journal article" date="2014" name="Syst. Appl. Microbiol.">
        <title>Genomic insights into the taxonomic status of the three subspecies of Bacillus subtilis.</title>
        <authorList>
            <person name="Yi H."/>
            <person name="Chun J."/>
            <person name="Cha C.J."/>
        </authorList>
    </citation>
    <scope>NUCLEOTIDE SEQUENCE [LARGE SCALE GENOMIC DNA]</scope>
    <source>
        <strain evidence="2 3">KCTC 13429</strain>
    </source>
</reference>
<feature type="region of interest" description="Disordered" evidence="1">
    <location>
        <begin position="1"/>
        <end position="79"/>
    </location>
</feature>